<dbReference type="EMBL" id="JARKIB010000014">
    <property type="protein sequence ID" value="KAJ7772441.1"/>
    <property type="molecule type" value="Genomic_DNA"/>
</dbReference>
<accession>A0AAD7JV81</accession>
<dbReference type="AlphaFoldDB" id="A0AAD7JV81"/>
<comment type="caution">
    <text evidence="1">The sequence shown here is derived from an EMBL/GenBank/DDBJ whole genome shotgun (WGS) entry which is preliminary data.</text>
</comment>
<evidence type="ECO:0000313" key="2">
    <source>
        <dbReference type="Proteomes" id="UP001215598"/>
    </source>
</evidence>
<evidence type="ECO:0000313" key="1">
    <source>
        <dbReference type="EMBL" id="KAJ7772441.1"/>
    </source>
</evidence>
<protein>
    <submittedName>
        <fullName evidence="1">Uncharacterized protein</fullName>
    </submittedName>
</protein>
<dbReference type="Proteomes" id="UP001215598">
    <property type="component" value="Unassembled WGS sequence"/>
</dbReference>
<organism evidence="1 2">
    <name type="scientific">Mycena metata</name>
    <dbReference type="NCBI Taxonomy" id="1033252"/>
    <lineage>
        <taxon>Eukaryota</taxon>
        <taxon>Fungi</taxon>
        <taxon>Dikarya</taxon>
        <taxon>Basidiomycota</taxon>
        <taxon>Agaricomycotina</taxon>
        <taxon>Agaricomycetes</taxon>
        <taxon>Agaricomycetidae</taxon>
        <taxon>Agaricales</taxon>
        <taxon>Marasmiineae</taxon>
        <taxon>Mycenaceae</taxon>
        <taxon>Mycena</taxon>
    </lineage>
</organism>
<gene>
    <name evidence="1" type="ORF">B0H16DRAFT_1769345</name>
</gene>
<reference evidence="1" key="1">
    <citation type="submission" date="2023-03" db="EMBL/GenBank/DDBJ databases">
        <title>Massive genome expansion in bonnet fungi (Mycena s.s.) driven by repeated elements and novel gene families across ecological guilds.</title>
        <authorList>
            <consortium name="Lawrence Berkeley National Laboratory"/>
            <person name="Harder C.B."/>
            <person name="Miyauchi S."/>
            <person name="Viragh M."/>
            <person name="Kuo A."/>
            <person name="Thoen E."/>
            <person name="Andreopoulos B."/>
            <person name="Lu D."/>
            <person name="Skrede I."/>
            <person name="Drula E."/>
            <person name="Henrissat B."/>
            <person name="Morin E."/>
            <person name="Kohler A."/>
            <person name="Barry K."/>
            <person name="LaButti K."/>
            <person name="Morin E."/>
            <person name="Salamov A."/>
            <person name="Lipzen A."/>
            <person name="Mereny Z."/>
            <person name="Hegedus B."/>
            <person name="Baldrian P."/>
            <person name="Stursova M."/>
            <person name="Weitz H."/>
            <person name="Taylor A."/>
            <person name="Grigoriev I.V."/>
            <person name="Nagy L.G."/>
            <person name="Martin F."/>
            <person name="Kauserud H."/>
        </authorList>
    </citation>
    <scope>NUCLEOTIDE SEQUENCE</scope>
    <source>
        <strain evidence="1">CBHHK182m</strain>
    </source>
</reference>
<name>A0AAD7JV81_9AGAR</name>
<proteinExistence type="predicted"/>
<sequence length="124" mass="13416">MAMNREPHAKSIVCEFGFRGSPSLANPSAWKGKKSNLKAGHLLFFREGDDFNVETLLKAFGDLGSIYEASGYGKFAARLGMSFSSTVPTLEIKPAEEIEIVDLTALDGSLTSDCRKKVKLLATA</sequence>
<keyword evidence="2" id="KW-1185">Reference proteome</keyword>